<dbReference type="InterPro" id="IPR002376">
    <property type="entry name" value="Formyl_transf_N"/>
</dbReference>
<proteinExistence type="predicted"/>
<dbReference type="InterPro" id="IPR011034">
    <property type="entry name" value="Formyl_transferase-like_C_sf"/>
</dbReference>
<dbReference type="GO" id="GO:0004479">
    <property type="term" value="F:methionyl-tRNA formyltransferase activity"/>
    <property type="evidence" value="ECO:0007669"/>
    <property type="project" value="TreeGrafter"/>
</dbReference>
<name>A0A150II85_9EURY</name>
<accession>A0A150II85</accession>
<dbReference type="GO" id="GO:0005829">
    <property type="term" value="C:cytosol"/>
    <property type="evidence" value="ECO:0007669"/>
    <property type="project" value="TreeGrafter"/>
</dbReference>
<dbReference type="Gene3D" id="3.40.50.12230">
    <property type="match status" value="1"/>
</dbReference>
<gene>
    <name evidence="2" type="ORF">APG10_01546</name>
</gene>
<dbReference type="PANTHER" id="PTHR11138:SF5">
    <property type="entry name" value="METHIONYL-TRNA FORMYLTRANSFERASE, MITOCHONDRIAL"/>
    <property type="match status" value="1"/>
</dbReference>
<organism evidence="2 3">
    <name type="scientific">Candidatus Methanofastidiosum methylothiophilum</name>
    <dbReference type="NCBI Taxonomy" id="1705564"/>
    <lineage>
        <taxon>Archaea</taxon>
        <taxon>Methanobacteriati</taxon>
        <taxon>Methanobacteriota</taxon>
        <taxon>Stenosarchaea group</taxon>
        <taxon>Candidatus Methanofastidiosia</taxon>
        <taxon>Candidatus Methanofastidiosales</taxon>
        <taxon>Candidatus Methanofastidiosaceae</taxon>
        <taxon>Candidatus Methanofastidiosum</taxon>
    </lineage>
</organism>
<evidence type="ECO:0000259" key="1">
    <source>
        <dbReference type="Pfam" id="PF00551"/>
    </source>
</evidence>
<protein>
    <submittedName>
        <fullName evidence="2">Methionyl-tRNA formyltransferase</fullName>
    </submittedName>
</protein>
<dbReference type="EMBL" id="LNGE01000049">
    <property type="protein sequence ID" value="KYC44669.1"/>
    <property type="molecule type" value="Genomic_DNA"/>
</dbReference>
<evidence type="ECO:0000313" key="2">
    <source>
        <dbReference type="EMBL" id="KYC44669.1"/>
    </source>
</evidence>
<feature type="domain" description="Formyl transferase N-terminal" evidence="1">
    <location>
        <begin position="41"/>
        <end position="176"/>
    </location>
</feature>
<keyword evidence="2" id="KW-0808">Transferase</keyword>
<dbReference type="SUPFAM" id="SSF53328">
    <property type="entry name" value="Formyltransferase"/>
    <property type="match status" value="1"/>
</dbReference>
<dbReference type="Pfam" id="PF00551">
    <property type="entry name" value="Formyl_trans_N"/>
    <property type="match status" value="1"/>
</dbReference>
<dbReference type="PANTHER" id="PTHR11138">
    <property type="entry name" value="METHIONYL-TRNA FORMYLTRANSFERASE"/>
    <property type="match status" value="1"/>
</dbReference>
<dbReference type="Proteomes" id="UP000092401">
    <property type="component" value="Unassembled WGS sequence"/>
</dbReference>
<sequence length="293" mass="34764">MRIILITQKKSEVLNKLLQSKEIIGIIEPREDNNLTSIIEKAIFKNVKSVAKKYKVPYLLMKDKKQDILGWIKEKNPDLIVVYSMPFLLKEEIFSFPKFGTINLHTALLPKYRGAVPIFWTYYFFDRDAGVTVHYIDKGEDTGDIILQKNVKVDLGERYYELRAKFENVGALALLESIEKIESNKVQRIKQPVESPTPRAKRVKKEDYLSLIDWNWDLERLWHFFRGTENYLKYLLIKNKFLFRIYRVEVGKMENTKHDFIVGTFHRDSDGKFIACKNGKIYYRLKLWNPNKR</sequence>
<evidence type="ECO:0000313" key="3">
    <source>
        <dbReference type="Proteomes" id="UP000092401"/>
    </source>
</evidence>
<dbReference type="PATRIC" id="fig|1706436.3.peg.1564"/>
<comment type="caution">
    <text evidence="2">The sequence shown here is derived from an EMBL/GenBank/DDBJ whole genome shotgun (WGS) entry which is preliminary data.</text>
</comment>
<reference evidence="2 3" key="1">
    <citation type="journal article" date="2016" name="ISME J.">
        <title>Chasing the elusive Euryarchaeota class WSA2: genomes reveal a uniquely fastidious methyl-reducing methanogen.</title>
        <authorList>
            <person name="Nobu M.K."/>
            <person name="Narihiro T."/>
            <person name="Kuroda K."/>
            <person name="Mei R."/>
            <person name="Liu W.T."/>
        </authorList>
    </citation>
    <scope>NUCLEOTIDE SEQUENCE [LARGE SCALE GENOMIC DNA]</scope>
    <source>
        <strain evidence="2">B03fssc0709_Meth_Bin005</strain>
    </source>
</reference>
<dbReference type="AlphaFoldDB" id="A0A150II85"/>
<dbReference type="InterPro" id="IPR036477">
    <property type="entry name" value="Formyl_transf_N_sf"/>
</dbReference>
<dbReference type="SUPFAM" id="SSF50486">
    <property type="entry name" value="FMT C-terminal domain-like"/>
    <property type="match status" value="1"/>
</dbReference>